<proteinExistence type="predicted"/>
<dbReference type="RefSeq" id="WP_344448659.1">
    <property type="nucleotide sequence ID" value="NZ_BAAATZ010000003.1"/>
</dbReference>
<organism evidence="2 3">
    <name type="scientific">Actinocorallia aurantiaca</name>
    <dbReference type="NCBI Taxonomy" id="46204"/>
    <lineage>
        <taxon>Bacteria</taxon>
        <taxon>Bacillati</taxon>
        <taxon>Actinomycetota</taxon>
        <taxon>Actinomycetes</taxon>
        <taxon>Streptosporangiales</taxon>
        <taxon>Thermomonosporaceae</taxon>
        <taxon>Actinocorallia</taxon>
    </lineage>
</organism>
<feature type="compositionally biased region" description="Low complexity" evidence="1">
    <location>
        <begin position="414"/>
        <end position="429"/>
    </location>
</feature>
<dbReference type="Proteomes" id="UP001501842">
    <property type="component" value="Unassembled WGS sequence"/>
</dbReference>
<dbReference type="EMBL" id="BAAATZ010000003">
    <property type="protein sequence ID" value="GAA2720062.1"/>
    <property type="molecule type" value="Genomic_DNA"/>
</dbReference>
<keyword evidence="3" id="KW-1185">Reference proteome</keyword>
<feature type="region of interest" description="Disordered" evidence="1">
    <location>
        <begin position="348"/>
        <end position="531"/>
    </location>
</feature>
<gene>
    <name evidence="2" type="ORF">GCM10010439_07120</name>
</gene>
<feature type="compositionally biased region" description="Low complexity" evidence="1">
    <location>
        <begin position="362"/>
        <end position="376"/>
    </location>
</feature>
<feature type="compositionally biased region" description="Low complexity" evidence="1">
    <location>
        <begin position="446"/>
        <end position="525"/>
    </location>
</feature>
<reference evidence="3" key="1">
    <citation type="journal article" date="2019" name="Int. J. Syst. Evol. Microbiol.">
        <title>The Global Catalogue of Microorganisms (GCM) 10K type strain sequencing project: providing services to taxonomists for standard genome sequencing and annotation.</title>
        <authorList>
            <consortium name="The Broad Institute Genomics Platform"/>
            <consortium name="The Broad Institute Genome Sequencing Center for Infectious Disease"/>
            <person name="Wu L."/>
            <person name="Ma J."/>
        </authorList>
    </citation>
    <scope>NUCLEOTIDE SEQUENCE [LARGE SCALE GENOMIC DNA]</scope>
    <source>
        <strain evidence="3">JCM 8201</strain>
    </source>
</reference>
<protein>
    <submittedName>
        <fullName evidence="2">Uncharacterized protein</fullName>
    </submittedName>
</protein>
<evidence type="ECO:0000256" key="1">
    <source>
        <dbReference type="SAM" id="MobiDB-lite"/>
    </source>
</evidence>
<accession>A0ABP6GEH9</accession>
<evidence type="ECO:0000313" key="2">
    <source>
        <dbReference type="EMBL" id="GAA2720062.1"/>
    </source>
</evidence>
<name>A0ABP6GEH9_9ACTN</name>
<comment type="caution">
    <text evidence="2">The sequence shown here is derived from an EMBL/GenBank/DDBJ whole genome shotgun (WGS) entry which is preliminary data.</text>
</comment>
<evidence type="ECO:0000313" key="3">
    <source>
        <dbReference type="Proteomes" id="UP001501842"/>
    </source>
</evidence>
<sequence>MKPFAELREQLLDAAGAFAEGPGALSGILAGMVDDVDRALREDLEIFPVCHHSPSSALAMARRLREKRPKVVYLEMCDDLGPLLDELRNCRLPVALQAFATELDGFPAAWAPLSVIAPITEASAEYQAIAYALETPGVELVPVDRSSDHVFQWEPRERAEPAGKAAPDEEAALHGDSVGVELGDLRPRFAELEEHLLHHGKVRHWSEWWDQYVEQPLSGADYDTYRQVMVMIGSLFRRLRRDGDDHRDEERERYMWTRMREHLASSGTDPADCLYVCGAFHAASRVEQFGAASTAPYEITPRTGTRWQYGLIPSSHSAIEAQFGLAPGSVSIASATWSKALRRGGVEPFRLKGQKGTRRQTGGLPSAASPSGGADPSFRREENTLQQTAPTASGPAVGRATELPAGLPEQAGPGATEPQAQEGAQQAGPDVAEPQAREGAQQAGPGATEPQAQEGAQQAGPGATEPQAQEGAQQAGPGATEPQAREGAQQAGSGAAEPQAREGAQQAGSGAAEPQAQEGAQRAAAFGSSGRVDDRLSGFLASPPAQDGLDEAELLGWCVDIVRLARRNGYQASTADAIAVFETSVLLANMRNRRRPTPYDFQDAAVTCIEKETVPGRRDVARLCEILLGGDRIGQVGYESLPPLARDVLDRLEPLGLDLQKRTIQRALLDLKARPELNQCSDLLWILQRLLPQGTVRPIMGSRGLGERSIQESWDLALGRDQRALVELGYEGVSVEQVLEQRLRRAVWDPKATASTALAAVEDAVRLLPGQRLPDELGARAVELLSAERDVDDAPEVLRRIRRLLSHYRATQPALPRWCESFVTTGYAHYCTLLPTAFTEEETGLRQVAAMLGFLFGMESLALSLGCDHAQLEIAVRQSHPESPAKTALLWAVRSRLGLLSQDELRSLSDGLLDNPFTLEAFPHYLSGFIHSLDPVPAMTPFVVELMSKAFARLPDSVLLPWLPKLITALRAEARELVPVLVREAARTFPAALPVLDAWTPPWSAQRPPTTTRRPVESGPAAALLAAHPQTCEAVAALLGHDPVWRESAPTAEGPEEAAALLTRHPETATAVAALL</sequence>